<dbReference type="FunFam" id="3.30.565.10:FF:000006">
    <property type="entry name" value="Sensor histidine kinase WalK"/>
    <property type="match status" value="1"/>
</dbReference>
<dbReference type="SUPFAM" id="SSF55874">
    <property type="entry name" value="ATPase domain of HSP90 chaperone/DNA topoisomerase II/histidine kinase"/>
    <property type="match status" value="1"/>
</dbReference>
<dbReference type="Pfam" id="PF13188">
    <property type="entry name" value="PAS_8"/>
    <property type="match status" value="1"/>
</dbReference>
<dbReference type="InterPro" id="IPR000700">
    <property type="entry name" value="PAS-assoc_C"/>
</dbReference>
<keyword evidence="6" id="KW-0902">Two-component regulatory system</keyword>
<evidence type="ECO:0000256" key="2">
    <source>
        <dbReference type="ARBA" id="ARBA00012438"/>
    </source>
</evidence>
<evidence type="ECO:0000256" key="5">
    <source>
        <dbReference type="ARBA" id="ARBA00022777"/>
    </source>
</evidence>
<evidence type="ECO:0000259" key="10">
    <source>
        <dbReference type="PROSITE" id="PS50113"/>
    </source>
</evidence>
<evidence type="ECO:0000256" key="1">
    <source>
        <dbReference type="ARBA" id="ARBA00000085"/>
    </source>
</evidence>
<dbReference type="SMART" id="SM00091">
    <property type="entry name" value="PAS"/>
    <property type="match status" value="2"/>
</dbReference>
<dbReference type="PANTHER" id="PTHR43711:SF1">
    <property type="entry name" value="HISTIDINE KINASE 1"/>
    <property type="match status" value="1"/>
</dbReference>
<name>A0A2P5P7N5_9CHLR</name>
<evidence type="ECO:0000256" key="6">
    <source>
        <dbReference type="ARBA" id="ARBA00023012"/>
    </source>
</evidence>
<evidence type="ECO:0000256" key="4">
    <source>
        <dbReference type="ARBA" id="ARBA00022679"/>
    </source>
</evidence>
<feature type="domain" description="PAC" evidence="10">
    <location>
        <begin position="86"/>
        <end position="136"/>
    </location>
</feature>
<comment type="caution">
    <text evidence="11">The sequence shown here is derived from an EMBL/GenBank/DDBJ whole genome shotgun (WGS) entry which is preliminary data.</text>
</comment>
<reference evidence="11 12" key="1">
    <citation type="journal article" date="2017" name="ISME J.">
        <title>Grape pomace compost harbors organohalide-respiring Dehalogenimonas species with novel reductive dehalogenase genes.</title>
        <authorList>
            <person name="Yang Y."/>
            <person name="Higgins S.A."/>
            <person name="Yan J."/>
            <person name="Simsir B."/>
            <person name="Chourey K."/>
            <person name="Iyer R."/>
            <person name="Hettich R.L."/>
            <person name="Baldwin B."/>
            <person name="Ogles D.M."/>
            <person name="Loffler F.E."/>
        </authorList>
    </citation>
    <scope>NUCLEOTIDE SEQUENCE [LARGE SCALE GENOMIC DNA]</scope>
    <source>
        <strain evidence="11 12">GP</strain>
    </source>
</reference>
<dbReference type="Gene3D" id="3.30.565.10">
    <property type="entry name" value="Histidine kinase-like ATPase, C-terminal domain"/>
    <property type="match status" value="1"/>
</dbReference>
<dbReference type="CDD" id="cd00075">
    <property type="entry name" value="HATPase"/>
    <property type="match status" value="1"/>
</dbReference>
<dbReference type="SUPFAM" id="SSF47384">
    <property type="entry name" value="Homodimeric domain of signal transducing histidine kinase"/>
    <property type="match status" value="1"/>
</dbReference>
<dbReference type="InterPro" id="IPR035965">
    <property type="entry name" value="PAS-like_dom_sf"/>
</dbReference>
<sequence length="504" mass="57579">MPMTHTPTSNCLNEWYRFIFNEVRDGIVLIDAGSGKIIDANPEYQRQTGYRLNELQNMFVWQLRPKEKQDEAERYFRQLTSQGMGSSVEVEFQRPDGSICPVEFFAGITNIEGRAYWLSISRDVTERRRVEEKIRYSENLYRTIFETTGTAMAIDDVNRRLMLVNTKFANLAGYEKEQLEGKRSWTEFVAPEDLERMKESSDERKAHPERHNPSTYEFVWIDRFNNRHNILINSDTLIGTPMTIASLLDITEYKQALVEAEKAQSEARSFRESERLKTELLSMVSHELRTPLTAIKGLVTSLLRKDVCWDPTDERDFLESINREADRLARLIGDLLDMTRLESGSLTMSPDWFRPEEIVSSIQSEIDNLCCAHHFSVSIEPRLPQLFVDITRIGQVLVNLIENSVRFSLNRTEINLKVTHGDGSVVFTVSDSGCGIPAEVGERVFDRFYQLHRGTRGVNGTGLGLAICRAIVEAHQGSIGYCSELGHGSTFWFRIPSGASIDGH</sequence>
<feature type="domain" description="PAS" evidence="9">
    <location>
        <begin position="12"/>
        <end position="83"/>
    </location>
</feature>
<evidence type="ECO:0000259" key="9">
    <source>
        <dbReference type="PROSITE" id="PS50112"/>
    </source>
</evidence>
<dbReference type="PANTHER" id="PTHR43711">
    <property type="entry name" value="TWO-COMPONENT HISTIDINE KINASE"/>
    <property type="match status" value="1"/>
</dbReference>
<gene>
    <name evidence="11" type="ORF">JP09_005880</name>
</gene>
<dbReference type="Gene3D" id="3.30.450.20">
    <property type="entry name" value="PAS domain"/>
    <property type="match status" value="2"/>
</dbReference>
<dbReference type="CDD" id="cd00130">
    <property type="entry name" value="PAS"/>
    <property type="match status" value="2"/>
</dbReference>
<dbReference type="OrthoDB" id="9815750at2"/>
<dbReference type="InterPro" id="IPR000014">
    <property type="entry name" value="PAS"/>
</dbReference>
<dbReference type="PRINTS" id="PR00344">
    <property type="entry name" value="BCTRLSENSOR"/>
</dbReference>
<keyword evidence="3" id="KW-0597">Phosphoprotein</keyword>
<dbReference type="Gene3D" id="1.10.287.130">
    <property type="match status" value="1"/>
</dbReference>
<evidence type="ECO:0000256" key="3">
    <source>
        <dbReference type="ARBA" id="ARBA00022553"/>
    </source>
</evidence>
<feature type="domain" description="PAS" evidence="9">
    <location>
        <begin position="137"/>
        <end position="199"/>
    </location>
</feature>
<dbReference type="FunFam" id="1.10.287.130:FF:000001">
    <property type="entry name" value="Two-component sensor histidine kinase"/>
    <property type="match status" value="1"/>
</dbReference>
<dbReference type="InterPro" id="IPR005467">
    <property type="entry name" value="His_kinase_dom"/>
</dbReference>
<dbReference type="InterPro" id="IPR003661">
    <property type="entry name" value="HisK_dim/P_dom"/>
</dbReference>
<dbReference type="PROSITE" id="PS50112">
    <property type="entry name" value="PAS"/>
    <property type="match status" value="2"/>
</dbReference>
<dbReference type="InterPro" id="IPR003594">
    <property type="entry name" value="HATPase_dom"/>
</dbReference>
<evidence type="ECO:0000313" key="11">
    <source>
        <dbReference type="EMBL" id="PPD58318.1"/>
    </source>
</evidence>
<dbReference type="InterPro" id="IPR036097">
    <property type="entry name" value="HisK_dim/P_sf"/>
</dbReference>
<dbReference type="PROSITE" id="PS50113">
    <property type="entry name" value="PAC"/>
    <property type="match status" value="1"/>
</dbReference>
<proteinExistence type="predicted"/>
<dbReference type="SMART" id="SM00388">
    <property type="entry name" value="HisKA"/>
    <property type="match status" value="1"/>
</dbReference>
<keyword evidence="4" id="KW-0808">Transferase</keyword>
<dbReference type="InterPro" id="IPR013656">
    <property type="entry name" value="PAS_4"/>
</dbReference>
<dbReference type="InterPro" id="IPR001610">
    <property type="entry name" value="PAC"/>
</dbReference>
<keyword evidence="5" id="KW-0418">Kinase</keyword>
<dbReference type="EC" id="2.7.13.3" evidence="2"/>
<dbReference type="Pfam" id="PF00512">
    <property type="entry name" value="HisKA"/>
    <property type="match status" value="1"/>
</dbReference>
<dbReference type="SMART" id="SM00086">
    <property type="entry name" value="PAC"/>
    <property type="match status" value="1"/>
</dbReference>
<dbReference type="SMART" id="SM00387">
    <property type="entry name" value="HATPase_c"/>
    <property type="match status" value="1"/>
</dbReference>
<dbReference type="Pfam" id="PF02518">
    <property type="entry name" value="HATPase_c"/>
    <property type="match status" value="1"/>
</dbReference>
<dbReference type="AlphaFoldDB" id="A0A2P5P7N5"/>
<feature type="domain" description="Histidine kinase" evidence="8">
    <location>
        <begin position="283"/>
        <end position="499"/>
    </location>
</feature>
<organism evidence="11 12">
    <name type="scientific">Dehalogenimonas etheniformans</name>
    <dbReference type="NCBI Taxonomy" id="1536648"/>
    <lineage>
        <taxon>Bacteria</taxon>
        <taxon>Bacillati</taxon>
        <taxon>Chloroflexota</taxon>
        <taxon>Dehalococcoidia</taxon>
        <taxon>Dehalococcoidales</taxon>
        <taxon>Dehalococcoidaceae</taxon>
        <taxon>Dehalogenimonas</taxon>
    </lineage>
</organism>
<accession>A0A2P5P7N5</accession>
<protein>
    <recommendedName>
        <fullName evidence="2">histidine kinase</fullName>
        <ecNumber evidence="2">2.7.13.3</ecNumber>
    </recommendedName>
</protein>
<dbReference type="InterPro" id="IPR004358">
    <property type="entry name" value="Sig_transdc_His_kin-like_C"/>
</dbReference>
<evidence type="ECO:0000313" key="12">
    <source>
        <dbReference type="Proteomes" id="UP000235653"/>
    </source>
</evidence>
<dbReference type="InterPro" id="IPR036890">
    <property type="entry name" value="HATPase_C_sf"/>
</dbReference>
<keyword evidence="7" id="KW-0472">Membrane</keyword>
<evidence type="ECO:0000256" key="7">
    <source>
        <dbReference type="ARBA" id="ARBA00023136"/>
    </source>
</evidence>
<keyword evidence="12" id="KW-1185">Reference proteome</keyword>
<evidence type="ECO:0000259" key="8">
    <source>
        <dbReference type="PROSITE" id="PS50109"/>
    </source>
</evidence>
<dbReference type="GO" id="GO:0000155">
    <property type="term" value="F:phosphorelay sensor kinase activity"/>
    <property type="evidence" value="ECO:0007669"/>
    <property type="project" value="InterPro"/>
</dbReference>
<dbReference type="PROSITE" id="PS50109">
    <property type="entry name" value="HIS_KIN"/>
    <property type="match status" value="1"/>
</dbReference>
<dbReference type="CDD" id="cd00082">
    <property type="entry name" value="HisKA"/>
    <property type="match status" value="1"/>
</dbReference>
<dbReference type="SUPFAM" id="SSF55785">
    <property type="entry name" value="PYP-like sensor domain (PAS domain)"/>
    <property type="match status" value="2"/>
</dbReference>
<dbReference type="Proteomes" id="UP000235653">
    <property type="component" value="Unassembled WGS sequence"/>
</dbReference>
<comment type="catalytic activity">
    <reaction evidence="1">
        <text>ATP + protein L-histidine = ADP + protein N-phospho-L-histidine.</text>
        <dbReference type="EC" id="2.7.13.3"/>
    </reaction>
</comment>
<dbReference type="InterPro" id="IPR050736">
    <property type="entry name" value="Sensor_HK_Regulatory"/>
</dbReference>
<dbReference type="EMBL" id="JQAN02000009">
    <property type="protein sequence ID" value="PPD58318.1"/>
    <property type="molecule type" value="Genomic_DNA"/>
</dbReference>
<dbReference type="Pfam" id="PF08448">
    <property type="entry name" value="PAS_4"/>
    <property type="match status" value="1"/>
</dbReference>
<dbReference type="NCBIfam" id="TIGR00229">
    <property type="entry name" value="sensory_box"/>
    <property type="match status" value="2"/>
</dbReference>